<dbReference type="PANTHER" id="PTHR24326:SF628">
    <property type="entry name" value="HOMEOBOX-LEUCINE ZIPPER PROTEIN"/>
    <property type="match status" value="1"/>
</dbReference>
<reference evidence="7" key="1">
    <citation type="submission" date="2014-07" db="EMBL/GenBank/DDBJ databases">
        <title>Identification of a novel salt tolerance gene in wild soybean by whole-genome sequencing.</title>
        <authorList>
            <person name="Lam H.-M."/>
            <person name="Qi X."/>
            <person name="Li M.-W."/>
            <person name="Liu X."/>
            <person name="Xie M."/>
            <person name="Ni M."/>
            <person name="Xu X."/>
        </authorList>
    </citation>
    <scope>NUCLEOTIDE SEQUENCE [LARGE SCALE GENOMIC DNA]</scope>
    <source>
        <tissue evidence="7">Root</tissue>
    </source>
</reference>
<feature type="domain" description="Leucine zipper homeobox-associated" evidence="6">
    <location>
        <begin position="108"/>
        <end position="148"/>
    </location>
</feature>
<feature type="compositionally biased region" description="Low complexity" evidence="5">
    <location>
        <begin position="163"/>
        <end position="173"/>
    </location>
</feature>
<dbReference type="GO" id="GO:0005634">
    <property type="term" value="C:nucleus"/>
    <property type="evidence" value="ECO:0007669"/>
    <property type="project" value="UniProtKB-SubCell"/>
</dbReference>
<keyword evidence="3" id="KW-0539">Nucleus</keyword>
<organism evidence="7">
    <name type="scientific">Glycine soja</name>
    <name type="common">Wild soybean</name>
    <dbReference type="NCBI Taxonomy" id="3848"/>
    <lineage>
        <taxon>Eukaryota</taxon>
        <taxon>Viridiplantae</taxon>
        <taxon>Streptophyta</taxon>
        <taxon>Embryophyta</taxon>
        <taxon>Tracheophyta</taxon>
        <taxon>Spermatophyta</taxon>
        <taxon>Magnoliopsida</taxon>
        <taxon>eudicotyledons</taxon>
        <taxon>Gunneridae</taxon>
        <taxon>Pentapetalae</taxon>
        <taxon>rosids</taxon>
        <taxon>fabids</taxon>
        <taxon>Fabales</taxon>
        <taxon>Fabaceae</taxon>
        <taxon>Papilionoideae</taxon>
        <taxon>50 kb inversion clade</taxon>
        <taxon>NPAAA clade</taxon>
        <taxon>indigoferoid/millettioid clade</taxon>
        <taxon>Phaseoleae</taxon>
        <taxon>Glycine</taxon>
        <taxon>Glycine subgen. Soja</taxon>
    </lineage>
</organism>
<evidence type="ECO:0000256" key="3">
    <source>
        <dbReference type="RuleBase" id="RU369038"/>
    </source>
</evidence>
<dbReference type="GO" id="GO:0043565">
    <property type="term" value="F:sequence-specific DNA binding"/>
    <property type="evidence" value="ECO:0007669"/>
    <property type="project" value="InterPro"/>
</dbReference>
<evidence type="ECO:0000313" key="7">
    <source>
        <dbReference type="EMBL" id="KHM98947.1"/>
    </source>
</evidence>
<evidence type="ECO:0000256" key="5">
    <source>
        <dbReference type="SAM" id="MobiDB-lite"/>
    </source>
</evidence>
<keyword evidence="2 3" id="KW-0804">Transcription</keyword>
<feature type="region of interest" description="Disordered" evidence="5">
    <location>
        <begin position="153"/>
        <end position="176"/>
    </location>
</feature>
<keyword evidence="4" id="KW-0175">Coiled coil</keyword>
<dbReference type="InterPro" id="IPR045224">
    <property type="entry name" value="HDZip_class_I_plant"/>
</dbReference>
<dbReference type="Proteomes" id="UP000053555">
    <property type="component" value="Unassembled WGS sequence"/>
</dbReference>
<keyword evidence="3 7" id="KW-0238">DNA-binding</keyword>
<evidence type="ECO:0000256" key="2">
    <source>
        <dbReference type="ARBA" id="ARBA00023163"/>
    </source>
</evidence>
<dbReference type="GO" id="GO:0000981">
    <property type="term" value="F:DNA-binding transcription factor activity, RNA polymerase II-specific"/>
    <property type="evidence" value="ECO:0007669"/>
    <property type="project" value="UniProtKB-UniRule"/>
</dbReference>
<dbReference type="Pfam" id="PF02183">
    <property type="entry name" value="HALZ"/>
    <property type="match status" value="1"/>
</dbReference>
<dbReference type="InterPro" id="IPR003106">
    <property type="entry name" value="Leu_zip_homeo"/>
</dbReference>
<comment type="subcellular location">
    <subcellularLocation>
        <location evidence="3">Nucleus</location>
    </subcellularLocation>
</comment>
<evidence type="ECO:0000256" key="4">
    <source>
        <dbReference type="SAM" id="Coils"/>
    </source>
</evidence>
<evidence type="ECO:0000256" key="1">
    <source>
        <dbReference type="ARBA" id="ARBA00023015"/>
    </source>
</evidence>
<keyword evidence="1 3" id="KW-0805">Transcription regulation</keyword>
<name>A0A0B2NUM4_GLYSO</name>
<evidence type="ECO:0000259" key="6">
    <source>
        <dbReference type="Pfam" id="PF02183"/>
    </source>
</evidence>
<comment type="function">
    <text evidence="3">Transcription factor.</text>
</comment>
<protein>
    <recommendedName>
        <fullName evidence="3">Homeobox-leucine zipper protein</fullName>
    </recommendedName>
    <alternativeName>
        <fullName evidence="3">HD-ZIP protein</fullName>
    </alternativeName>
    <alternativeName>
        <fullName evidence="3">Homeodomain transcription factor</fullName>
    </alternativeName>
</protein>
<dbReference type="EMBL" id="KN672217">
    <property type="protein sequence ID" value="KHM98947.1"/>
    <property type="molecule type" value="Genomic_DNA"/>
</dbReference>
<dbReference type="AlphaFoldDB" id="A0A0B2NUM4"/>
<sequence length="257" mass="29166">MKAEKLSRSNEVSNVIFNFSVRTATMQTPQFLGLPQGAWFQDGGFETVGEGVVIGFVDNFCVVRHDFLMTKKEWGLNFGSCNKVYANTYSIRVAESLALRWKARWKTKQLEKDYDLLKRQYDAIKADNDALQAQNKKLQTEILALKSREPTESINLNKETDGSSSNRSENSSEINLDISRTPAIDSSLSTQQSNNKTFFPSSARPTGVAQLFQTTSRPEIQCQKIDHMVKEESLSNMFCGIDDQSGLWPWLEQQHFN</sequence>
<proteinExistence type="inferred from homology"/>
<gene>
    <name evidence="7" type="ORF">glysoja_045143</name>
</gene>
<feature type="coiled-coil region" evidence="4">
    <location>
        <begin position="107"/>
        <end position="148"/>
    </location>
</feature>
<comment type="similarity">
    <text evidence="3">Belongs to the HD-ZIP homeobox family. Class I subfamily.</text>
</comment>
<dbReference type="PANTHER" id="PTHR24326">
    <property type="entry name" value="HOMEOBOX-LEUCINE ZIPPER PROTEIN"/>
    <property type="match status" value="1"/>
</dbReference>
<dbReference type="GO" id="GO:0045893">
    <property type="term" value="P:positive regulation of DNA-templated transcription"/>
    <property type="evidence" value="ECO:0007669"/>
    <property type="project" value="TreeGrafter"/>
</dbReference>
<accession>A0A0B2NUM4</accession>
<keyword evidence="3 7" id="KW-0371">Homeobox</keyword>